<keyword evidence="3" id="KW-1185">Reference proteome</keyword>
<dbReference type="Proteomes" id="UP000238563">
    <property type="component" value="Unassembled WGS sequence"/>
</dbReference>
<name>A0A2S9JFR3_9HYPH</name>
<evidence type="ECO:0000313" key="3">
    <source>
        <dbReference type="Proteomes" id="UP000238563"/>
    </source>
</evidence>
<dbReference type="RefSeq" id="WP_105735322.1">
    <property type="nucleotide sequence ID" value="NZ_PVBT01000005.1"/>
</dbReference>
<evidence type="ECO:0000259" key="1">
    <source>
        <dbReference type="Pfam" id="PF07812"/>
    </source>
</evidence>
<proteinExistence type="predicted"/>
<dbReference type="OrthoDB" id="118811at2"/>
<accession>A0A2S9JFR3</accession>
<protein>
    <submittedName>
        <fullName evidence="2">Antibiotic resistance protein</fullName>
    </submittedName>
</protein>
<reference evidence="2 3" key="1">
    <citation type="submission" date="2018-02" db="EMBL/GenBank/DDBJ databases">
        <title>The draft genome of Phyllobacterium myrsinacearum DSM5892.</title>
        <authorList>
            <person name="Li L."/>
            <person name="Liu L."/>
            <person name="Zhang X."/>
            <person name="Wang T."/>
        </authorList>
    </citation>
    <scope>NUCLEOTIDE SEQUENCE [LARGE SCALE GENOMIC DNA]</scope>
    <source>
        <strain evidence="2 3">DSM 5892</strain>
    </source>
</reference>
<comment type="caution">
    <text evidence="2">The sequence shown here is derived from an EMBL/GenBank/DDBJ whole genome shotgun (WGS) entry which is preliminary data.</text>
</comment>
<dbReference type="AlphaFoldDB" id="A0A2S9JFR3"/>
<dbReference type="Pfam" id="PF07812">
    <property type="entry name" value="TfuA"/>
    <property type="match status" value="1"/>
</dbReference>
<feature type="domain" description="TfuA-like core" evidence="1">
    <location>
        <begin position="57"/>
        <end position="176"/>
    </location>
</feature>
<sequence length="248" mass="26960">MKILFAGPSLSRTEFVPVRTNEDRLLPDRSLTCRGPAKCGDITRAVDEGYSMIGLVDGRFEDVAAVWHKEILYALSQGVTVLGAASMGALRAAECHPFGMIGIGEVFARYAFGGLEDDAAVAQVHAPAEFGYTAFTEAMVTVDATLDAALHVSAITPGEHVLIRDRANAVFFKDRSWARIFEALAPDIIDAAGRLKPFIRNVKRQDAEALLNVLLEGKNPAEAGGLTADSTSWLFNETTQWRKLRAQH</sequence>
<evidence type="ECO:0000313" key="2">
    <source>
        <dbReference type="EMBL" id="PRD51764.1"/>
    </source>
</evidence>
<dbReference type="InterPro" id="IPR012924">
    <property type="entry name" value="TfuA_core"/>
</dbReference>
<organism evidence="2 3">
    <name type="scientific">Phyllobacterium myrsinacearum</name>
    <dbReference type="NCBI Taxonomy" id="28101"/>
    <lineage>
        <taxon>Bacteria</taxon>
        <taxon>Pseudomonadati</taxon>
        <taxon>Pseudomonadota</taxon>
        <taxon>Alphaproteobacteria</taxon>
        <taxon>Hyphomicrobiales</taxon>
        <taxon>Phyllobacteriaceae</taxon>
        <taxon>Phyllobacterium</taxon>
    </lineage>
</organism>
<dbReference type="EMBL" id="PVBT01000005">
    <property type="protein sequence ID" value="PRD51764.1"/>
    <property type="molecule type" value="Genomic_DNA"/>
</dbReference>
<gene>
    <name evidence="2" type="ORF">C5750_18150</name>
</gene>